<evidence type="ECO:0000256" key="4">
    <source>
        <dbReference type="ARBA" id="ARBA00023136"/>
    </source>
</evidence>
<proteinExistence type="predicted"/>
<dbReference type="GO" id="GO:0004930">
    <property type="term" value="F:G protein-coupled receptor activity"/>
    <property type="evidence" value="ECO:0007669"/>
    <property type="project" value="InterPro"/>
</dbReference>
<dbReference type="PANTHER" id="PTHR45902:SF1">
    <property type="entry name" value="LATROPHILIN RECEPTOR-LIKE PROTEIN A"/>
    <property type="match status" value="1"/>
</dbReference>
<feature type="transmembrane region" description="Helical" evidence="6">
    <location>
        <begin position="868"/>
        <end position="890"/>
    </location>
</feature>
<dbReference type="InterPro" id="IPR017981">
    <property type="entry name" value="GPCR_2-like_7TM"/>
</dbReference>
<sequence>MLLHFLLIAVAYAAQSAGTLAAQYPGSLVTQGSSSIATESPDSLAPSQGQYTEDDVHYTTEGADSTVENATTSTLPVIHKAALLEEYEGLAYDKMCNTSCEQKCGRRGEQGDSQCYCDWACLQLGDCCLDYEASCLSGPQVTRDNYVDILRNRPSRVAKCVESLPVTHRDGPTLVVSSCGDMTTANPSTIDLCERPAQANRTLDTDILVLFRDVIYRNKYCAVCNNPGGHFTDISAAGVMFKCVNTNTDASDHWQRYDRNITYDEAISKCTMQFNLSDIESVFRYRCRIDDTTPSVCRADSQFDPEYLLSMCHKYRAHIYHAITFTYSNRHCAMCSDLIPPFAMECFIPDFIVYCADGKVFDLLTASCVPVSCPAGRVKLRDNSCAKLKVTVPQMFSAERDIRIYVVISTENELGRNDQGLSIYDISVDVFSNSIKHGICSAFKVGILNNWDEVISKTSTCSFQEAVSRNFGDVFNQIYISVGAIDATVKHRIFLFNRNANETPVTCLNGSQKIRRDVYFVSDGFFTPPSKFVVVDTSQVYDVSDVPVIVTWSVDVSDNSRWIMSFAAFVCEPDIFSCETVTFQKNDYIDNGGSVVLFKGTPEEVDIPEKTVSRLESKAIVLCASQLRNGDGNTNDALVKEMLSLIGNILSMICLAFTMAIYCVFKEIRTQAGMYVVNLCGALFLAQMCFLMNNNKMLVTHREVCITAAAFQHYSWLVAFLWTNVLAFYVSCTYAHMKPSVGARKTSRVCVFAVYAWGLPAVFVAVCLVIDFWTELPFTYGSKTTCWLAGPGAIVYYFATPLAVVLAANLVLFVRTVVALRRATAIANRDRQPGQQQTNVFVYIRLTSLMGFTWLFGFLANIDVLSFLWYPFIVCNSCQGIVIFVSFTLTATVRRLWWVRCWGEKSSSGSVSDTRL</sequence>
<dbReference type="AlphaFoldDB" id="A0AAD9K3L7"/>
<dbReference type="SUPFAM" id="SSF90188">
    <property type="entry name" value="Somatomedin B domain"/>
    <property type="match status" value="1"/>
</dbReference>
<dbReference type="GO" id="GO:0007166">
    <property type="term" value="P:cell surface receptor signaling pathway"/>
    <property type="evidence" value="ECO:0007669"/>
    <property type="project" value="InterPro"/>
</dbReference>
<dbReference type="PROSITE" id="PS00524">
    <property type="entry name" value="SMB_1"/>
    <property type="match status" value="1"/>
</dbReference>
<evidence type="ECO:0000256" key="5">
    <source>
        <dbReference type="ARBA" id="ARBA00023157"/>
    </source>
</evidence>
<feature type="domain" description="G-protein coupled receptors family 2 profile 2" evidence="8">
    <location>
        <begin position="640"/>
        <end position="891"/>
    </location>
</feature>
<keyword evidence="3 6" id="KW-1133">Transmembrane helix</keyword>
<dbReference type="CDD" id="cd15039">
    <property type="entry name" value="7tmB3_Methuselah-like"/>
    <property type="match status" value="1"/>
</dbReference>
<evidence type="ECO:0000256" key="7">
    <source>
        <dbReference type="SAM" id="SignalP"/>
    </source>
</evidence>
<comment type="caution">
    <text evidence="10">The sequence shown here is derived from an EMBL/GenBank/DDBJ whole genome shotgun (WGS) entry which is preliminary data.</text>
</comment>
<evidence type="ECO:0000256" key="6">
    <source>
        <dbReference type="SAM" id="Phobius"/>
    </source>
</evidence>
<dbReference type="PROSITE" id="PS50958">
    <property type="entry name" value="SMB_2"/>
    <property type="match status" value="1"/>
</dbReference>
<keyword evidence="4 6" id="KW-0472">Membrane</keyword>
<evidence type="ECO:0008006" key="12">
    <source>
        <dbReference type="Google" id="ProtNLM"/>
    </source>
</evidence>
<evidence type="ECO:0000259" key="8">
    <source>
        <dbReference type="PROSITE" id="PS50261"/>
    </source>
</evidence>
<dbReference type="Gene3D" id="4.10.410.20">
    <property type="match status" value="1"/>
</dbReference>
<comment type="subcellular location">
    <subcellularLocation>
        <location evidence="1">Membrane</location>
        <topology evidence="1">Multi-pass membrane protein</topology>
    </subcellularLocation>
</comment>
<accession>A0AAD9K3L7</accession>
<keyword evidence="7" id="KW-0732">Signal</keyword>
<keyword evidence="2 6" id="KW-0812">Transmembrane</keyword>
<dbReference type="PRINTS" id="PR00249">
    <property type="entry name" value="GPCRSECRETIN"/>
</dbReference>
<evidence type="ECO:0000313" key="11">
    <source>
        <dbReference type="Proteomes" id="UP001209878"/>
    </source>
</evidence>
<feature type="transmembrane region" description="Helical" evidence="6">
    <location>
        <begin position="749"/>
        <end position="774"/>
    </location>
</feature>
<feature type="transmembrane region" description="Helical" evidence="6">
    <location>
        <begin position="840"/>
        <end position="862"/>
    </location>
</feature>
<reference evidence="10" key="1">
    <citation type="journal article" date="2023" name="Mol. Biol. Evol.">
        <title>Third-Generation Sequencing Reveals the Adaptive Role of the Epigenome in Three Deep-Sea Polychaetes.</title>
        <authorList>
            <person name="Perez M."/>
            <person name="Aroh O."/>
            <person name="Sun Y."/>
            <person name="Lan Y."/>
            <person name="Juniper S.K."/>
            <person name="Young C.R."/>
            <person name="Angers B."/>
            <person name="Qian P.Y."/>
        </authorList>
    </citation>
    <scope>NUCLEOTIDE SEQUENCE</scope>
    <source>
        <strain evidence="10">R07B-5</strain>
    </source>
</reference>
<protein>
    <recommendedName>
        <fullName evidence="12">G-protein coupled receptors family 2 profile 2 domain-containing protein</fullName>
    </recommendedName>
</protein>
<dbReference type="Gene3D" id="1.20.1070.10">
    <property type="entry name" value="Rhodopsin 7-helix transmembrane proteins"/>
    <property type="match status" value="1"/>
</dbReference>
<dbReference type="GO" id="GO:0016020">
    <property type="term" value="C:membrane"/>
    <property type="evidence" value="ECO:0007669"/>
    <property type="project" value="UniProtKB-SubCell"/>
</dbReference>
<feature type="transmembrane region" description="Helical" evidence="6">
    <location>
        <begin position="642"/>
        <end position="665"/>
    </location>
</feature>
<evidence type="ECO:0000256" key="3">
    <source>
        <dbReference type="ARBA" id="ARBA00022989"/>
    </source>
</evidence>
<feature type="signal peptide" evidence="7">
    <location>
        <begin position="1"/>
        <end position="21"/>
    </location>
</feature>
<dbReference type="EMBL" id="JAODUO010001446">
    <property type="protein sequence ID" value="KAK2163745.1"/>
    <property type="molecule type" value="Genomic_DNA"/>
</dbReference>
<dbReference type="InterPro" id="IPR000832">
    <property type="entry name" value="GPCR_2_secretin-like"/>
</dbReference>
<name>A0AAD9K3L7_RIDPI</name>
<gene>
    <name evidence="10" type="ORF">NP493_1447g00047</name>
</gene>
<dbReference type="PROSITE" id="PS50261">
    <property type="entry name" value="G_PROTEIN_RECEP_F2_4"/>
    <property type="match status" value="1"/>
</dbReference>
<feature type="transmembrane region" description="Helical" evidence="6">
    <location>
        <begin position="794"/>
        <end position="820"/>
    </location>
</feature>
<dbReference type="InterPro" id="IPR001212">
    <property type="entry name" value="Somatomedin_B_dom"/>
</dbReference>
<evidence type="ECO:0000256" key="2">
    <source>
        <dbReference type="ARBA" id="ARBA00022692"/>
    </source>
</evidence>
<keyword evidence="5" id="KW-1015">Disulfide bond</keyword>
<evidence type="ECO:0000256" key="1">
    <source>
        <dbReference type="ARBA" id="ARBA00004141"/>
    </source>
</evidence>
<evidence type="ECO:0000259" key="9">
    <source>
        <dbReference type="PROSITE" id="PS50958"/>
    </source>
</evidence>
<dbReference type="InterPro" id="IPR053231">
    <property type="entry name" value="GPCR_LN-TM7"/>
</dbReference>
<keyword evidence="11" id="KW-1185">Reference proteome</keyword>
<feature type="domain" description="SMB" evidence="9">
    <location>
        <begin position="96"/>
        <end position="142"/>
    </location>
</feature>
<feature type="transmembrane region" description="Helical" evidence="6">
    <location>
        <begin position="672"/>
        <end position="693"/>
    </location>
</feature>
<dbReference type="Proteomes" id="UP001209878">
    <property type="component" value="Unassembled WGS sequence"/>
</dbReference>
<feature type="transmembrane region" description="Helical" evidence="6">
    <location>
        <begin position="713"/>
        <end position="737"/>
    </location>
</feature>
<dbReference type="InterPro" id="IPR036024">
    <property type="entry name" value="Somatomedin_B-like_dom_sf"/>
</dbReference>
<dbReference type="PANTHER" id="PTHR45902">
    <property type="entry name" value="LATROPHILIN RECEPTOR-LIKE PROTEIN A"/>
    <property type="match status" value="1"/>
</dbReference>
<organism evidence="10 11">
    <name type="scientific">Ridgeia piscesae</name>
    <name type="common">Tubeworm</name>
    <dbReference type="NCBI Taxonomy" id="27915"/>
    <lineage>
        <taxon>Eukaryota</taxon>
        <taxon>Metazoa</taxon>
        <taxon>Spiralia</taxon>
        <taxon>Lophotrochozoa</taxon>
        <taxon>Annelida</taxon>
        <taxon>Polychaeta</taxon>
        <taxon>Sedentaria</taxon>
        <taxon>Canalipalpata</taxon>
        <taxon>Sabellida</taxon>
        <taxon>Siboglinidae</taxon>
        <taxon>Ridgeia</taxon>
    </lineage>
</organism>
<dbReference type="Pfam" id="PF00002">
    <property type="entry name" value="7tm_2"/>
    <property type="match status" value="1"/>
</dbReference>
<dbReference type="Pfam" id="PF01033">
    <property type="entry name" value="Somatomedin_B"/>
    <property type="match status" value="1"/>
</dbReference>
<feature type="chain" id="PRO_5042131058" description="G-protein coupled receptors family 2 profile 2 domain-containing protein" evidence="7">
    <location>
        <begin position="22"/>
        <end position="916"/>
    </location>
</feature>
<evidence type="ECO:0000313" key="10">
    <source>
        <dbReference type="EMBL" id="KAK2163745.1"/>
    </source>
</evidence>